<dbReference type="Proteomes" id="UP000016491">
    <property type="component" value="Unassembled WGS sequence"/>
</dbReference>
<dbReference type="AlphaFoldDB" id="A0ABC9TWT6"/>
<evidence type="ECO:0000313" key="1">
    <source>
        <dbReference type="EMBL" id="ERI76349.1"/>
    </source>
</evidence>
<proteinExistence type="predicted"/>
<sequence length="52" mass="6179">MTICKYREQYSHDVFREVFSLFFAKIPSYAARNGFFCRFCASFVAVWPKAEL</sequence>
<evidence type="ECO:0000313" key="2">
    <source>
        <dbReference type="Proteomes" id="UP000016491"/>
    </source>
</evidence>
<comment type="caution">
    <text evidence="1">The sequence shown here is derived from an EMBL/GenBank/DDBJ whole genome shotgun (WGS) entry which is preliminary data.</text>
</comment>
<accession>A0ABC9TWT6</accession>
<organism evidence="1 2">
    <name type="scientific">[Clostridium] symbiosum ATCC 14940</name>
    <dbReference type="NCBI Taxonomy" id="411472"/>
    <lineage>
        <taxon>Bacteria</taxon>
        <taxon>Bacillati</taxon>
        <taxon>Bacillota</taxon>
        <taxon>Clostridia</taxon>
        <taxon>Lachnospirales</taxon>
        <taxon>Lachnospiraceae</taxon>
        <taxon>Otoolea</taxon>
    </lineage>
</organism>
<dbReference type="EMBL" id="AWSU01000205">
    <property type="protein sequence ID" value="ERI76349.1"/>
    <property type="molecule type" value="Genomic_DNA"/>
</dbReference>
<protein>
    <submittedName>
        <fullName evidence="1">Uncharacterized protein</fullName>
    </submittedName>
</protein>
<reference evidence="1 2" key="1">
    <citation type="submission" date="2013-07" db="EMBL/GenBank/DDBJ databases">
        <authorList>
            <person name="Weinstock G."/>
            <person name="Sodergren E."/>
            <person name="Wylie T."/>
            <person name="Fulton L."/>
            <person name="Fulton R."/>
            <person name="Fronick C."/>
            <person name="O'Laughlin M."/>
            <person name="Godfrey J."/>
            <person name="Miner T."/>
            <person name="Herter B."/>
            <person name="Appelbaum E."/>
            <person name="Cordes M."/>
            <person name="Lek S."/>
            <person name="Wollam A."/>
            <person name="Pepin K.H."/>
            <person name="Palsikar V.B."/>
            <person name="Mitreva M."/>
            <person name="Wilson R.K."/>
        </authorList>
    </citation>
    <scope>NUCLEOTIDE SEQUENCE [LARGE SCALE GENOMIC DNA]</scope>
    <source>
        <strain evidence="1 2">ATCC 14940</strain>
    </source>
</reference>
<name>A0ABC9TWT6_CLOSY</name>
<gene>
    <name evidence="1" type="ORF">CLOSYM_02673</name>
</gene>